<name>A0A3P3VT14_9MICO</name>
<gene>
    <name evidence="1" type="ORF">EG850_10930</name>
</gene>
<sequence>MVRKLNLQPSLPGVLAGLQRQAGQGIARASSSLTVQTGEAAPAGESIIPVRDVLTELTGVSTAVAAAEQELADAGARLTTVQALAQEAFDVADDALGAIGAKAQVLYGTGMPPSTTVGEATYYRLNAEGAVIAAYRLTSPWQGAEYPAEWAEVDFHESMMVGKIVTSRLAASEVAAAVGVFIDAMMQHLTVTGIANINALVADELFAKLAVVDKLQALTSIITEDMIATGAIKAHHVGANEISAAMLDVGENARWDSNGLVFYAPPQPGQAYDDWENRTPLIQIRPDGSSSVQVGDSAGLHGGITPSGLVYGTAGDFETIAVGGQDFATAISEGPRGVLSAVVPSNGINATTANGPYLSTKFTPEPGRMYRITFGFRGGAASAENLLVADFRQARLGASGAGSASRRLAELVMLAAQGVSGDASGVTHIDVSGDYLLANSTYLSNGETVIWIYIRTNAGTFYLNGAVGGQITTLPVLKIEDIGAAYVVETQTVSGTTPQPPSKVTKTDYIWSGDAVGIRPDGSNAVDSRLTLGAYNTFGSDMAEFIWYPFDLSRLNGATVNEALVQLTITQTYSGGQIAYYMDASTNRLSGRANLSQGWGGPGGSHNRTVPSGNLSRLIGKGGILIAPFNVGQLSSYGYFASRALLRVTYTK</sequence>
<dbReference type="OrthoDB" id="366318at85006"/>
<comment type="caution">
    <text evidence="1">The sequence shown here is derived from an EMBL/GenBank/DDBJ whole genome shotgun (WGS) entry which is preliminary data.</text>
</comment>
<dbReference type="AlphaFoldDB" id="A0A3P3VT14"/>
<accession>A0A3P3VT14</accession>
<proteinExistence type="predicted"/>
<organism evidence="1 2">
    <name type="scientific">Gulosibacter macacae</name>
    <dbReference type="NCBI Taxonomy" id="2488791"/>
    <lineage>
        <taxon>Bacteria</taxon>
        <taxon>Bacillati</taxon>
        <taxon>Actinomycetota</taxon>
        <taxon>Actinomycetes</taxon>
        <taxon>Micrococcales</taxon>
        <taxon>Microbacteriaceae</taxon>
        <taxon>Gulosibacter</taxon>
    </lineage>
</organism>
<dbReference type="Proteomes" id="UP000274391">
    <property type="component" value="Unassembled WGS sequence"/>
</dbReference>
<dbReference type="RefSeq" id="WP_124973410.1">
    <property type="nucleotide sequence ID" value="NZ_RQVS01000014.1"/>
</dbReference>
<keyword evidence="2" id="KW-1185">Reference proteome</keyword>
<evidence type="ECO:0000313" key="1">
    <source>
        <dbReference type="EMBL" id="RRJ85895.1"/>
    </source>
</evidence>
<dbReference type="EMBL" id="RQVS01000014">
    <property type="protein sequence ID" value="RRJ85895.1"/>
    <property type="molecule type" value="Genomic_DNA"/>
</dbReference>
<protein>
    <submittedName>
        <fullName evidence="1">Uncharacterized protein</fullName>
    </submittedName>
</protein>
<evidence type="ECO:0000313" key="2">
    <source>
        <dbReference type="Proteomes" id="UP000274391"/>
    </source>
</evidence>
<reference evidence="1 2" key="1">
    <citation type="submission" date="2018-11" db="EMBL/GenBank/DDBJ databases">
        <title>YIM 102482-1 draft genome.</title>
        <authorList>
            <person name="Li G."/>
            <person name="Jiang Y."/>
        </authorList>
    </citation>
    <scope>NUCLEOTIDE SEQUENCE [LARGE SCALE GENOMIC DNA]</scope>
    <source>
        <strain evidence="1 2">YIM 102482-1</strain>
    </source>
</reference>